<gene>
    <name evidence="1" type="ORF">KI688_006604</name>
</gene>
<accession>A0A9P7XKJ4</accession>
<reference evidence="1" key="1">
    <citation type="submission" date="2021-06" db="EMBL/GenBank/DDBJ databases">
        <title>Genome Sequence of Mortierella hyaline Strain SCG-10, a Cold-Adapted, Nitrate-Reducing Fungus Isolated from Soil in Minnesota, USA.</title>
        <authorList>
            <person name="Aldossari N."/>
        </authorList>
    </citation>
    <scope>NUCLEOTIDE SEQUENCE</scope>
    <source>
        <strain evidence="1">SCG-10</strain>
    </source>
</reference>
<organism evidence="1 2">
    <name type="scientific">Linnemannia hyalina</name>
    <dbReference type="NCBI Taxonomy" id="64524"/>
    <lineage>
        <taxon>Eukaryota</taxon>
        <taxon>Fungi</taxon>
        <taxon>Fungi incertae sedis</taxon>
        <taxon>Mucoromycota</taxon>
        <taxon>Mortierellomycotina</taxon>
        <taxon>Mortierellomycetes</taxon>
        <taxon>Mortierellales</taxon>
        <taxon>Mortierellaceae</taxon>
        <taxon>Linnemannia</taxon>
    </lineage>
</organism>
<keyword evidence="2" id="KW-1185">Reference proteome</keyword>
<dbReference type="AlphaFoldDB" id="A0A9P7XKJ4"/>
<dbReference type="EMBL" id="JAHRHY010000020">
    <property type="protein sequence ID" value="KAG9062272.1"/>
    <property type="molecule type" value="Genomic_DNA"/>
</dbReference>
<evidence type="ECO:0000313" key="2">
    <source>
        <dbReference type="Proteomes" id="UP000707451"/>
    </source>
</evidence>
<protein>
    <submittedName>
        <fullName evidence="1">Uncharacterized protein</fullName>
    </submittedName>
</protein>
<comment type="caution">
    <text evidence="1">The sequence shown here is derived from an EMBL/GenBank/DDBJ whole genome shotgun (WGS) entry which is preliminary data.</text>
</comment>
<name>A0A9P7XKJ4_9FUNG</name>
<proteinExistence type="predicted"/>
<sequence>MSNETTTYNNNAEFPALQQLDINATDAFVVTSSSSSAPIPEDIEMADQDLSDPLPSMDDHPISAAQEPDLKFFSIMSDSDYNGDVDLTTDLQDVLLSKRHSLAQWTKAYRHSVLRVAKTSIDHSEYASWLQECADLAKIVRQKEKEHASFAAALSLGSLVTDPILSPASAAAAAAKVDNTKLSLDMGTPRFGDAKHGKGQSFQVIRDPHLFLDSFKTYCENSYGETPFLASAQRLLCMAILDEQTRQQFNDELARHGSSSLTWEECEVAFVDSVLTPKERSLTVARVAETGRRNKESYRNFALRLQRSVRVYRIDDGNTTVLSGIMGSIPSMELNLIKNSIQKAGTSLSEVRLDSIT</sequence>
<evidence type="ECO:0000313" key="1">
    <source>
        <dbReference type="EMBL" id="KAG9062272.1"/>
    </source>
</evidence>
<dbReference type="Proteomes" id="UP000707451">
    <property type="component" value="Unassembled WGS sequence"/>
</dbReference>
<dbReference type="OrthoDB" id="2418706at2759"/>